<dbReference type="Proteomes" id="UP000074108">
    <property type="component" value="Unassembled WGS sequence"/>
</dbReference>
<dbReference type="InterPro" id="IPR007253">
    <property type="entry name" value="Cell_wall-bd_2"/>
</dbReference>
<proteinExistence type="predicted"/>
<evidence type="ECO:0000313" key="1">
    <source>
        <dbReference type="EMBL" id="KUP06871.1"/>
    </source>
</evidence>
<dbReference type="InterPro" id="IPR051922">
    <property type="entry name" value="Bact_Sporulation_Assoc"/>
</dbReference>
<comment type="caution">
    <text evidence="1">The sequence shown here is derived from an EMBL/GenBank/DDBJ whole genome shotgun (WGS) entry which is preliminary data.</text>
</comment>
<evidence type="ECO:0008006" key="3">
    <source>
        <dbReference type="Google" id="ProtNLM"/>
    </source>
</evidence>
<sequence length="292" mass="31427">MGNEKLTTITNRIAGSDRYSTAVEISKQGWTSADSVVVGLGTNYPDVLSATPFAYQENAPILLTEPEELPDVVLKEIIRLKAKKVYVIGGTSAISNNVEKQISGLGVKVERIGGSSRYETSTLLASKLKGTGDKVFLASGENFPDALSIATIAARKGYPILLTKKESIPYHTNQFLAKAKEVYIIGGEQVIAPTVKKSLSQSIRIGGEDRYSTSTKIVEHFSESLDSTIFLSSGRTFPDALAGSVLAAKEEGVLLLSEKSTIPYSTKKVLEQSTPVDVNYLGGREVIGDIYK</sequence>
<organism evidence="1 2">
    <name type="scientific">Bacillus coahuilensis p1.1.43</name>
    <dbReference type="NCBI Taxonomy" id="1150625"/>
    <lineage>
        <taxon>Bacteria</taxon>
        <taxon>Bacillati</taxon>
        <taxon>Bacillota</taxon>
        <taxon>Bacilli</taxon>
        <taxon>Bacillales</taxon>
        <taxon>Bacillaceae</taxon>
        <taxon>Bacillus</taxon>
    </lineage>
</organism>
<dbReference type="EMBL" id="LDYG01000026">
    <property type="protein sequence ID" value="KUP06871.1"/>
    <property type="molecule type" value="Genomic_DNA"/>
</dbReference>
<dbReference type="PANTHER" id="PTHR30032">
    <property type="entry name" value="N-ACETYLMURAMOYL-L-ALANINE AMIDASE-RELATED"/>
    <property type="match status" value="1"/>
</dbReference>
<gene>
    <name evidence="1" type="ORF">Q75_07160</name>
</gene>
<evidence type="ECO:0000313" key="2">
    <source>
        <dbReference type="Proteomes" id="UP000074108"/>
    </source>
</evidence>
<keyword evidence="2" id="KW-1185">Reference proteome</keyword>
<protein>
    <recommendedName>
        <fullName evidence="3">Cell wall-binding repeat-containing protein</fullName>
    </recommendedName>
</protein>
<dbReference type="Pfam" id="PF04122">
    <property type="entry name" value="CW_binding_2"/>
    <property type="match status" value="3"/>
</dbReference>
<dbReference type="STRING" id="1150625.Q75_07160"/>
<name>A0A147K945_9BACI</name>
<dbReference type="PANTHER" id="PTHR30032:SF8">
    <property type="entry name" value="GERMINATION-SPECIFIC N-ACETYLMURAMOYL-L-ALANINE AMIDASE"/>
    <property type="match status" value="1"/>
</dbReference>
<dbReference type="PATRIC" id="fig|1150625.3.peg.1501"/>
<dbReference type="AlphaFoldDB" id="A0A147K945"/>
<dbReference type="Gene3D" id="3.40.50.12090">
    <property type="match status" value="2"/>
</dbReference>
<reference evidence="1 2" key="1">
    <citation type="journal article" date="2016" name="Front. Microbiol.">
        <title>Microevolution Analysis of Bacillus coahuilensis Unveils Differences in Phosphorus Acquisition Strategies and Their Regulation.</title>
        <authorList>
            <person name="Gomez-Lunar Z."/>
            <person name="Hernandez-Gonzalez I."/>
            <person name="Rodriguez-Torres M.D."/>
            <person name="Souza V."/>
            <person name="Olmedo-Alvarez G."/>
        </authorList>
    </citation>
    <scope>NUCLEOTIDE SEQUENCE [LARGE SCALE GENOMIC DNA]</scope>
    <source>
        <strain evidence="2">p1.1.43</strain>
    </source>
</reference>
<accession>A0A147K945</accession>